<dbReference type="InterPro" id="IPR008844">
    <property type="entry name" value="Spore_GerAC-like"/>
</dbReference>
<evidence type="ECO:0000256" key="6">
    <source>
        <dbReference type="ARBA" id="ARBA00023139"/>
    </source>
</evidence>
<evidence type="ECO:0000313" key="11">
    <source>
        <dbReference type="Proteomes" id="UP000608420"/>
    </source>
</evidence>
<evidence type="ECO:0000256" key="1">
    <source>
        <dbReference type="ARBA" id="ARBA00004635"/>
    </source>
</evidence>
<dbReference type="PANTHER" id="PTHR35789:SF1">
    <property type="entry name" value="SPORE GERMINATION PROTEIN B3"/>
    <property type="match status" value="1"/>
</dbReference>
<dbReference type="Pfam" id="PF25198">
    <property type="entry name" value="Spore_GerAC_N"/>
    <property type="match status" value="1"/>
</dbReference>
<feature type="domain" description="Spore germination GerAC-like C-terminal" evidence="8">
    <location>
        <begin position="227"/>
        <end position="393"/>
    </location>
</feature>
<organism evidence="10 11">
    <name type="scientific">Paenibacillus aceti</name>
    <dbReference type="NCBI Taxonomy" id="1820010"/>
    <lineage>
        <taxon>Bacteria</taxon>
        <taxon>Bacillati</taxon>
        <taxon>Bacillota</taxon>
        <taxon>Bacilli</taxon>
        <taxon>Bacillales</taxon>
        <taxon>Paenibacillaceae</taxon>
        <taxon>Paenibacillus</taxon>
    </lineage>
</organism>
<dbReference type="NCBIfam" id="TIGR02887">
    <property type="entry name" value="spore_ger_x_C"/>
    <property type="match status" value="1"/>
</dbReference>
<evidence type="ECO:0000256" key="2">
    <source>
        <dbReference type="ARBA" id="ARBA00007886"/>
    </source>
</evidence>
<sequence length="397" mass="44575">MYPMKRQTLIALSLLLMLSLTGCWGNKEIEEQTILVGLGMDVAQRSSEEEQLAESGSIYPRKELVTLTFQIIPFQKRQVSSKSDKSSSDLYSNIQETGDSIFQMIRQMANRRSKPMMGHHVKVIVISEELARKIEIDKLLKFVLRDNAIRPSCIVLMSKGKASQVLVSNNSGEIPSLELVGLVENQGKSNNILPSKNLTKLDGIINSGSSFTLQNLASSVDEVAVAGASIIKGKTRKLVGSLSEWEVQALSWIQGSVKGGVLKTIDQGGQTITYEVISEKTKIKSKVEGDKISFEVNVKTIGRLIENWDTRESSENEEYIREVEKLFVRQLEDMMNDVIRKMRDTYHVDVGGFGDHFRIQHPKMWRKLEKDWDSAFTRSEVKCNVNLIIEDTGSSAK</sequence>
<comment type="similarity">
    <text evidence="2">Belongs to the GerABKC lipoprotein family.</text>
</comment>
<name>A0ABQ1VUB1_9BACL</name>
<dbReference type="Proteomes" id="UP000608420">
    <property type="component" value="Unassembled WGS sequence"/>
</dbReference>
<evidence type="ECO:0000259" key="8">
    <source>
        <dbReference type="Pfam" id="PF05504"/>
    </source>
</evidence>
<dbReference type="PROSITE" id="PS51257">
    <property type="entry name" value="PROKAR_LIPOPROTEIN"/>
    <property type="match status" value="1"/>
</dbReference>
<gene>
    <name evidence="10" type="ORF">GCM10010913_15420</name>
</gene>
<accession>A0ABQ1VUB1</accession>
<dbReference type="InterPro" id="IPR057336">
    <property type="entry name" value="GerAC_N"/>
</dbReference>
<evidence type="ECO:0000256" key="4">
    <source>
        <dbReference type="ARBA" id="ARBA00022729"/>
    </source>
</evidence>
<keyword evidence="3" id="KW-0309">Germination</keyword>
<feature type="domain" description="Spore germination protein N-terminal" evidence="9">
    <location>
        <begin position="27"/>
        <end position="201"/>
    </location>
</feature>
<dbReference type="Gene3D" id="3.30.300.210">
    <property type="entry name" value="Nutrient germinant receptor protein C, domain 3"/>
    <property type="match status" value="1"/>
</dbReference>
<evidence type="ECO:0000313" key="10">
    <source>
        <dbReference type="EMBL" id="GGF94836.1"/>
    </source>
</evidence>
<evidence type="ECO:0000256" key="7">
    <source>
        <dbReference type="ARBA" id="ARBA00023288"/>
    </source>
</evidence>
<evidence type="ECO:0000259" key="9">
    <source>
        <dbReference type="Pfam" id="PF25198"/>
    </source>
</evidence>
<keyword evidence="6" id="KW-0564">Palmitate</keyword>
<protein>
    <submittedName>
        <fullName evidence="10">Germination protein BC</fullName>
    </submittedName>
</protein>
<dbReference type="PANTHER" id="PTHR35789">
    <property type="entry name" value="SPORE GERMINATION PROTEIN B3"/>
    <property type="match status" value="1"/>
</dbReference>
<dbReference type="Pfam" id="PF05504">
    <property type="entry name" value="Spore_GerAC"/>
    <property type="match status" value="1"/>
</dbReference>
<evidence type="ECO:0000256" key="5">
    <source>
        <dbReference type="ARBA" id="ARBA00023136"/>
    </source>
</evidence>
<comment type="subcellular location">
    <subcellularLocation>
        <location evidence="1">Membrane</location>
        <topology evidence="1">Lipid-anchor</topology>
    </subcellularLocation>
</comment>
<keyword evidence="11" id="KW-1185">Reference proteome</keyword>
<evidence type="ECO:0000256" key="3">
    <source>
        <dbReference type="ARBA" id="ARBA00022544"/>
    </source>
</evidence>
<dbReference type="EMBL" id="BMIW01000008">
    <property type="protein sequence ID" value="GGF94836.1"/>
    <property type="molecule type" value="Genomic_DNA"/>
</dbReference>
<dbReference type="RefSeq" id="WP_120462074.1">
    <property type="nucleotide sequence ID" value="NZ_BMIW01000008.1"/>
</dbReference>
<dbReference type="InterPro" id="IPR038501">
    <property type="entry name" value="Spore_GerAC_C_sf"/>
</dbReference>
<keyword evidence="4" id="KW-0732">Signal</keyword>
<proteinExistence type="inferred from homology"/>
<reference evidence="11" key="1">
    <citation type="journal article" date="2019" name="Int. J. Syst. Evol. Microbiol.">
        <title>The Global Catalogue of Microorganisms (GCM) 10K type strain sequencing project: providing services to taxonomists for standard genome sequencing and annotation.</title>
        <authorList>
            <consortium name="The Broad Institute Genomics Platform"/>
            <consortium name="The Broad Institute Genome Sequencing Center for Infectious Disease"/>
            <person name="Wu L."/>
            <person name="Ma J."/>
        </authorList>
    </citation>
    <scope>NUCLEOTIDE SEQUENCE [LARGE SCALE GENOMIC DNA]</scope>
    <source>
        <strain evidence="11">CGMCC 1.15420</strain>
    </source>
</reference>
<keyword evidence="5" id="KW-0472">Membrane</keyword>
<comment type="caution">
    <text evidence="10">The sequence shown here is derived from an EMBL/GenBank/DDBJ whole genome shotgun (WGS) entry which is preliminary data.</text>
</comment>
<dbReference type="InterPro" id="IPR046953">
    <property type="entry name" value="Spore_GerAC-like_C"/>
</dbReference>
<keyword evidence="7" id="KW-0449">Lipoprotein</keyword>